<reference evidence="3 4" key="1">
    <citation type="submission" date="2018-08" db="EMBL/GenBank/DDBJ databases">
        <title>Erythrobacter zhengii sp.nov., a bacterium isolated from deep-sea sediment.</title>
        <authorList>
            <person name="Fang C."/>
            <person name="Wu Y.-H."/>
            <person name="Sun C."/>
            <person name="Wang H."/>
            <person name="Cheng H."/>
            <person name="Meng F.-X."/>
            <person name="Wang C.-S."/>
            <person name="Xu X.-W."/>
        </authorList>
    </citation>
    <scope>NUCLEOTIDE SEQUENCE [LARGE SCALE GENOMIC DNA]</scope>
    <source>
        <strain evidence="3 4">CCTCC AB 2015396</strain>
    </source>
</reference>
<gene>
    <name evidence="3" type="ORF">D2V17_18475</name>
</gene>
<keyword evidence="2" id="KW-0812">Transmembrane</keyword>
<protein>
    <recommendedName>
        <fullName evidence="5">Phage holin family protein</fullName>
    </recommendedName>
</protein>
<dbReference type="AlphaFoldDB" id="A0A3A1P3Q8"/>
<keyword evidence="2" id="KW-1133">Transmembrane helix</keyword>
<dbReference type="InterPro" id="IPR009937">
    <property type="entry name" value="Phage_holin_3_6"/>
</dbReference>
<organism evidence="3 4">
    <name type="scientific">Aurantiacibacter xanthus</name>
    <dbReference type="NCBI Taxonomy" id="1784712"/>
    <lineage>
        <taxon>Bacteria</taxon>
        <taxon>Pseudomonadati</taxon>
        <taxon>Pseudomonadota</taxon>
        <taxon>Alphaproteobacteria</taxon>
        <taxon>Sphingomonadales</taxon>
        <taxon>Erythrobacteraceae</taxon>
        <taxon>Aurantiacibacter</taxon>
    </lineage>
</organism>
<name>A0A3A1P3Q8_9SPHN</name>
<proteinExistence type="predicted"/>
<evidence type="ECO:0000256" key="2">
    <source>
        <dbReference type="SAM" id="Phobius"/>
    </source>
</evidence>
<feature type="region of interest" description="Disordered" evidence="1">
    <location>
        <begin position="1"/>
        <end position="32"/>
    </location>
</feature>
<dbReference type="OrthoDB" id="7409699at2"/>
<feature type="transmembrane region" description="Helical" evidence="2">
    <location>
        <begin position="73"/>
        <end position="103"/>
    </location>
</feature>
<feature type="transmembrane region" description="Helical" evidence="2">
    <location>
        <begin position="109"/>
        <end position="130"/>
    </location>
</feature>
<evidence type="ECO:0000256" key="1">
    <source>
        <dbReference type="SAM" id="MobiDB-lite"/>
    </source>
</evidence>
<dbReference type="EMBL" id="QXFM01000140">
    <property type="protein sequence ID" value="RIV80891.1"/>
    <property type="molecule type" value="Genomic_DNA"/>
</dbReference>
<keyword evidence="4" id="KW-1185">Reference proteome</keyword>
<comment type="caution">
    <text evidence="3">The sequence shown here is derived from an EMBL/GenBank/DDBJ whole genome shotgun (WGS) entry which is preliminary data.</text>
</comment>
<evidence type="ECO:0008006" key="5">
    <source>
        <dbReference type="Google" id="ProtNLM"/>
    </source>
</evidence>
<dbReference type="RefSeq" id="WP_119594628.1">
    <property type="nucleotide sequence ID" value="NZ_QXFM01000140.1"/>
</dbReference>
<evidence type="ECO:0000313" key="4">
    <source>
        <dbReference type="Proteomes" id="UP000265366"/>
    </source>
</evidence>
<accession>A0A3A1P3Q8</accession>
<keyword evidence="2" id="KW-0472">Membrane</keyword>
<sequence>MVASTPDPSAPPRPDSDDQPGPTQQGSAGGDPDESFARVLADDIGALVSDAFNYFDAEIAFQKTRVRLAGNRLIAAIALGVVALVLVLLAAVGLTVGLLIALIPLVTAWGATAIVVGILLLLAWVAVLGAKGAIGSIRRAFAPGDAAAEDRPDA</sequence>
<dbReference type="Pfam" id="PF07332">
    <property type="entry name" value="Phage_holin_3_6"/>
    <property type="match status" value="1"/>
</dbReference>
<dbReference type="Proteomes" id="UP000265366">
    <property type="component" value="Unassembled WGS sequence"/>
</dbReference>
<evidence type="ECO:0000313" key="3">
    <source>
        <dbReference type="EMBL" id="RIV80891.1"/>
    </source>
</evidence>